<gene>
    <name evidence="1" type="ORF">CCMSSC00406_0007601</name>
</gene>
<reference evidence="1 2" key="1">
    <citation type="journal article" date="2021" name="Appl. Environ. Microbiol.">
        <title>Genetic linkage and physical mapping for an oyster mushroom Pleurotus cornucopiae and QTL analysis for the trait cap color.</title>
        <authorList>
            <person name="Zhang Y."/>
            <person name="Gao W."/>
            <person name="Sonnenberg A."/>
            <person name="Chen Q."/>
            <person name="Zhang J."/>
            <person name="Huang C."/>
        </authorList>
    </citation>
    <scope>NUCLEOTIDE SEQUENCE [LARGE SCALE GENOMIC DNA]</scope>
    <source>
        <strain evidence="1">CCMSSC00406</strain>
    </source>
</reference>
<evidence type="ECO:0000313" key="2">
    <source>
        <dbReference type="Proteomes" id="UP000824881"/>
    </source>
</evidence>
<evidence type="ECO:0000313" key="1">
    <source>
        <dbReference type="EMBL" id="KAG9223414.1"/>
    </source>
</evidence>
<protein>
    <submittedName>
        <fullName evidence="1">Uncharacterized protein</fullName>
    </submittedName>
</protein>
<proteinExistence type="predicted"/>
<accession>A0ACB7J077</accession>
<dbReference type="Proteomes" id="UP000824881">
    <property type="component" value="Unassembled WGS sequence"/>
</dbReference>
<organism evidence="1 2">
    <name type="scientific">Pleurotus cornucopiae</name>
    <name type="common">Cornucopia mushroom</name>
    <dbReference type="NCBI Taxonomy" id="5321"/>
    <lineage>
        <taxon>Eukaryota</taxon>
        <taxon>Fungi</taxon>
        <taxon>Dikarya</taxon>
        <taxon>Basidiomycota</taxon>
        <taxon>Agaricomycotina</taxon>
        <taxon>Agaricomycetes</taxon>
        <taxon>Agaricomycetidae</taxon>
        <taxon>Agaricales</taxon>
        <taxon>Pleurotineae</taxon>
        <taxon>Pleurotaceae</taxon>
        <taxon>Pleurotus</taxon>
    </lineage>
</organism>
<keyword evidence="2" id="KW-1185">Reference proteome</keyword>
<comment type="caution">
    <text evidence="1">The sequence shown here is derived from an EMBL/GenBank/DDBJ whole genome shotgun (WGS) entry which is preliminary data.</text>
</comment>
<sequence length="87" mass="9843">MSPPQHLCLRKSWGKYSNTIKRASTLRMENVRVAGALITETPAYSTCTPWVLFVYSSRSSLIRNQSSTVYMIGERAADLIKYSRSPL</sequence>
<name>A0ACB7J077_PLECO</name>
<dbReference type="EMBL" id="WQMT02000005">
    <property type="protein sequence ID" value="KAG9223414.1"/>
    <property type="molecule type" value="Genomic_DNA"/>
</dbReference>